<dbReference type="RefSeq" id="WP_174583031.1">
    <property type="nucleotide sequence ID" value="NZ_CAJNOB010000009.1"/>
</dbReference>
<dbReference type="Pfam" id="PF12710">
    <property type="entry name" value="HAD"/>
    <property type="match status" value="1"/>
</dbReference>
<organism evidence="1 2">
    <name type="scientific">Candidatus Methylacidithermus pantelleriae</name>
    <dbReference type="NCBI Taxonomy" id="2744239"/>
    <lineage>
        <taxon>Bacteria</taxon>
        <taxon>Pseudomonadati</taxon>
        <taxon>Verrucomicrobiota</taxon>
        <taxon>Methylacidiphilae</taxon>
        <taxon>Methylacidiphilales</taxon>
        <taxon>Methylacidiphilaceae</taxon>
        <taxon>Candidatus Methylacidithermus</taxon>
    </lineage>
</organism>
<dbReference type="SUPFAM" id="SSF56784">
    <property type="entry name" value="HAD-like"/>
    <property type="match status" value="1"/>
</dbReference>
<protein>
    <submittedName>
        <fullName evidence="1">Uncharacterized protein</fullName>
    </submittedName>
</protein>
<dbReference type="Gene3D" id="3.40.50.1000">
    <property type="entry name" value="HAD superfamily/HAD-like"/>
    <property type="match status" value="1"/>
</dbReference>
<accession>A0A8J2BNS5</accession>
<sequence length="189" mass="21319">MSDNSTLPLCVDLDGTLVRGDTLQELLLVMARVSPGRLFCIPFWLFRGRAFCKEKIAEFSCQNWDPSHLLWNREFLAYLLRERERGRRLFLVTGANRRVAEAVSACLGIFEEVIASDEKTNLTGKRKAQELVARFGEKGFVYAGNSAIDWPVWEKSACAIVVGLSAAKIRQLQSVVPLEQVFPLARLRS</sequence>
<dbReference type="AlphaFoldDB" id="A0A8J2BNS5"/>
<name>A0A8J2BNS5_9BACT</name>
<dbReference type="EMBL" id="CAJNOB010000009">
    <property type="protein sequence ID" value="CAF0694682.1"/>
    <property type="molecule type" value="Genomic_DNA"/>
</dbReference>
<evidence type="ECO:0000313" key="1">
    <source>
        <dbReference type="EMBL" id="CAF0694682.1"/>
    </source>
</evidence>
<evidence type="ECO:0000313" key="2">
    <source>
        <dbReference type="Proteomes" id="UP000663859"/>
    </source>
</evidence>
<keyword evidence="2" id="KW-1185">Reference proteome</keyword>
<comment type="caution">
    <text evidence="1">The sequence shown here is derived from an EMBL/GenBank/DDBJ whole genome shotgun (WGS) entry which is preliminary data.</text>
</comment>
<dbReference type="InterPro" id="IPR023214">
    <property type="entry name" value="HAD_sf"/>
</dbReference>
<proteinExistence type="predicted"/>
<dbReference type="Proteomes" id="UP000663859">
    <property type="component" value="Unassembled WGS sequence"/>
</dbReference>
<reference evidence="1" key="1">
    <citation type="submission" date="2021-02" db="EMBL/GenBank/DDBJ databases">
        <authorList>
            <person name="Cremers G."/>
            <person name="Picone N."/>
        </authorList>
    </citation>
    <scope>NUCLEOTIDE SEQUENCE</scope>
    <source>
        <strain evidence="1">PQ17</strain>
    </source>
</reference>
<gene>
    <name evidence="1" type="ORF">MPNT_170033</name>
</gene>
<dbReference type="InterPro" id="IPR036412">
    <property type="entry name" value="HAD-like_sf"/>
</dbReference>